<dbReference type="InterPro" id="IPR051533">
    <property type="entry name" value="WaaL-like"/>
</dbReference>
<name>A0A512DQL9_9PROT</name>
<dbReference type="OrthoDB" id="8050531at2"/>
<comment type="subcellular location">
    <subcellularLocation>
        <location evidence="1">Membrane</location>
        <topology evidence="1">Multi-pass membrane protein</topology>
    </subcellularLocation>
</comment>
<dbReference type="PANTHER" id="PTHR37422">
    <property type="entry name" value="TEICHURONIC ACID BIOSYNTHESIS PROTEIN TUAE"/>
    <property type="match status" value="1"/>
</dbReference>
<feature type="transmembrane region" description="Helical" evidence="5">
    <location>
        <begin position="97"/>
        <end position="114"/>
    </location>
</feature>
<gene>
    <name evidence="7" type="ORF">SAE02_28840</name>
</gene>
<evidence type="ECO:0000313" key="7">
    <source>
        <dbReference type="EMBL" id="GEO38736.1"/>
    </source>
</evidence>
<dbReference type="EMBL" id="BJYZ01000012">
    <property type="protein sequence ID" value="GEO38736.1"/>
    <property type="molecule type" value="Genomic_DNA"/>
</dbReference>
<sequence length="405" mass="44250">MTFHDRTQRAAPARFATVYLTAILLAPLVSVTVPRGLAPLLIAASVIGTVMFRLDTGRWPVPSARWLLMLGGFLIYCAGTALWSIRPAQSLKQAWELSYALIPALLMATAAAQAKLPLVDNRRVRWFLLAYFAAVILLMLDLLHGLPVYLAMRGGEARDPTLEGSLINRNMVAMAALCWPAFLAFWLRREWGAAALLPVGMIVLVTGGSSESAMVGLLVGLITLSVAMVAPNFTRIALGVGVIVTFFGTIPAMEWLYSLDLIDRGTLPFSFLHRIEIWHYASNLVFERPLFGWGLDSSRSIAEKVILERGGYEFPVLPIHPHNAVLQVWLELGLVGVGFGIAIGLTVLRGIRDLPRPSQPVALAAFAGSMAMLSVAYGVWQVWWLAALILSMLMIHVLARSSRVG</sequence>
<feature type="domain" description="O-antigen ligase-related" evidence="6">
    <location>
        <begin position="200"/>
        <end position="337"/>
    </location>
</feature>
<keyword evidence="8" id="KW-1185">Reference proteome</keyword>
<dbReference type="PANTHER" id="PTHR37422:SF13">
    <property type="entry name" value="LIPOPOLYSACCHARIDE BIOSYNTHESIS PROTEIN PA4999-RELATED"/>
    <property type="match status" value="1"/>
</dbReference>
<keyword evidence="2 5" id="KW-0812">Transmembrane</keyword>
<proteinExistence type="predicted"/>
<evidence type="ECO:0000259" key="6">
    <source>
        <dbReference type="Pfam" id="PF04932"/>
    </source>
</evidence>
<feature type="transmembrane region" description="Helical" evidence="5">
    <location>
        <begin position="360"/>
        <end position="377"/>
    </location>
</feature>
<accession>A0A512DQL9</accession>
<feature type="transmembrane region" description="Helical" evidence="5">
    <location>
        <begin position="166"/>
        <end position="186"/>
    </location>
</feature>
<dbReference type="RefSeq" id="WP_044432190.1">
    <property type="nucleotide sequence ID" value="NZ_BJYZ01000012.1"/>
</dbReference>
<protein>
    <submittedName>
        <fullName evidence="7">O-antigen polymerase</fullName>
    </submittedName>
</protein>
<evidence type="ECO:0000313" key="8">
    <source>
        <dbReference type="Proteomes" id="UP000321523"/>
    </source>
</evidence>
<keyword evidence="4 5" id="KW-0472">Membrane</keyword>
<evidence type="ECO:0000256" key="3">
    <source>
        <dbReference type="ARBA" id="ARBA00022989"/>
    </source>
</evidence>
<evidence type="ECO:0000256" key="5">
    <source>
        <dbReference type="SAM" id="Phobius"/>
    </source>
</evidence>
<feature type="transmembrane region" description="Helical" evidence="5">
    <location>
        <begin position="383"/>
        <end position="399"/>
    </location>
</feature>
<organism evidence="7 8">
    <name type="scientific">Skermanella aerolata</name>
    <dbReference type="NCBI Taxonomy" id="393310"/>
    <lineage>
        <taxon>Bacteria</taxon>
        <taxon>Pseudomonadati</taxon>
        <taxon>Pseudomonadota</taxon>
        <taxon>Alphaproteobacteria</taxon>
        <taxon>Rhodospirillales</taxon>
        <taxon>Azospirillaceae</taxon>
        <taxon>Skermanella</taxon>
    </lineage>
</organism>
<feature type="transmembrane region" description="Helical" evidence="5">
    <location>
        <begin position="237"/>
        <end position="257"/>
    </location>
</feature>
<reference evidence="7 8" key="1">
    <citation type="submission" date="2019-07" db="EMBL/GenBank/DDBJ databases">
        <title>Whole genome shotgun sequence of Skermanella aerolata NBRC 106429.</title>
        <authorList>
            <person name="Hosoyama A."/>
            <person name="Uohara A."/>
            <person name="Ohji S."/>
            <person name="Ichikawa N."/>
        </authorList>
    </citation>
    <scope>NUCLEOTIDE SEQUENCE [LARGE SCALE GENOMIC DNA]</scope>
    <source>
        <strain evidence="7 8">NBRC 106429</strain>
    </source>
</reference>
<comment type="caution">
    <text evidence="7">The sequence shown here is derived from an EMBL/GenBank/DDBJ whole genome shotgun (WGS) entry which is preliminary data.</text>
</comment>
<feature type="transmembrane region" description="Helical" evidence="5">
    <location>
        <begin position="328"/>
        <end position="348"/>
    </location>
</feature>
<feature type="transmembrane region" description="Helical" evidence="5">
    <location>
        <begin position="126"/>
        <end position="146"/>
    </location>
</feature>
<keyword evidence="3 5" id="KW-1133">Transmembrane helix</keyword>
<feature type="transmembrane region" description="Helical" evidence="5">
    <location>
        <begin position="213"/>
        <end position="230"/>
    </location>
</feature>
<dbReference type="Proteomes" id="UP000321523">
    <property type="component" value="Unassembled WGS sequence"/>
</dbReference>
<evidence type="ECO:0000256" key="4">
    <source>
        <dbReference type="ARBA" id="ARBA00023136"/>
    </source>
</evidence>
<evidence type="ECO:0000256" key="2">
    <source>
        <dbReference type="ARBA" id="ARBA00022692"/>
    </source>
</evidence>
<dbReference type="GO" id="GO:0016020">
    <property type="term" value="C:membrane"/>
    <property type="evidence" value="ECO:0007669"/>
    <property type="project" value="UniProtKB-SubCell"/>
</dbReference>
<evidence type="ECO:0000256" key="1">
    <source>
        <dbReference type="ARBA" id="ARBA00004141"/>
    </source>
</evidence>
<dbReference type="AlphaFoldDB" id="A0A512DQL9"/>
<feature type="transmembrane region" description="Helical" evidence="5">
    <location>
        <begin position="66"/>
        <end position="85"/>
    </location>
</feature>
<dbReference type="InterPro" id="IPR007016">
    <property type="entry name" value="O-antigen_ligase-rel_domated"/>
</dbReference>
<dbReference type="Pfam" id="PF04932">
    <property type="entry name" value="Wzy_C"/>
    <property type="match status" value="1"/>
</dbReference>